<dbReference type="CDD" id="cd10147">
    <property type="entry name" value="Wzt_C-like"/>
    <property type="match status" value="1"/>
</dbReference>
<keyword evidence="2" id="KW-0813">Transport</keyword>
<dbReference type="RefSeq" id="WP_250914234.1">
    <property type="nucleotide sequence ID" value="NZ_JAMXLX010000004.1"/>
</dbReference>
<evidence type="ECO:0000313" key="8">
    <source>
        <dbReference type="Proteomes" id="UP001155380"/>
    </source>
</evidence>
<name>A0AAJ1BWY8_9HYPH</name>
<dbReference type="InterPro" id="IPR015860">
    <property type="entry name" value="ABC_transpr_TagH-like"/>
</dbReference>
<dbReference type="PANTHER" id="PTHR46743:SF2">
    <property type="entry name" value="TEICHOIC ACIDS EXPORT ATP-BINDING PROTEIN TAGH"/>
    <property type="match status" value="1"/>
</dbReference>
<dbReference type="Pfam" id="PF00005">
    <property type="entry name" value="ABC_tran"/>
    <property type="match status" value="1"/>
</dbReference>
<evidence type="ECO:0000256" key="1">
    <source>
        <dbReference type="ARBA" id="ARBA00005417"/>
    </source>
</evidence>
<comment type="caution">
    <text evidence="7">The sequence shown here is derived from an EMBL/GenBank/DDBJ whole genome shotgun (WGS) entry which is preliminary data.</text>
</comment>
<comment type="similarity">
    <text evidence="1">Belongs to the ABC transporter superfamily.</text>
</comment>
<dbReference type="InterPro" id="IPR003593">
    <property type="entry name" value="AAA+_ATPase"/>
</dbReference>
<dbReference type="GO" id="GO:0016020">
    <property type="term" value="C:membrane"/>
    <property type="evidence" value="ECO:0007669"/>
    <property type="project" value="InterPro"/>
</dbReference>
<evidence type="ECO:0000259" key="6">
    <source>
        <dbReference type="PROSITE" id="PS50893"/>
    </source>
</evidence>
<dbReference type="Proteomes" id="UP001155380">
    <property type="component" value="Unassembled WGS sequence"/>
</dbReference>
<dbReference type="InterPro" id="IPR050683">
    <property type="entry name" value="Bact_Polysacc_Export_ATP-bd"/>
</dbReference>
<evidence type="ECO:0000256" key="3">
    <source>
        <dbReference type="ARBA" id="ARBA00022741"/>
    </source>
</evidence>
<dbReference type="InterPro" id="IPR017871">
    <property type="entry name" value="ABC_transporter-like_CS"/>
</dbReference>
<dbReference type="PROSITE" id="PS50893">
    <property type="entry name" value="ABC_TRANSPORTER_2"/>
    <property type="match status" value="1"/>
</dbReference>
<dbReference type="InterPro" id="IPR003439">
    <property type="entry name" value="ABC_transporter-like_ATP-bd"/>
</dbReference>
<dbReference type="CDD" id="cd03220">
    <property type="entry name" value="ABC_KpsT_Wzt"/>
    <property type="match status" value="1"/>
</dbReference>
<dbReference type="GO" id="GO:0005524">
    <property type="term" value="F:ATP binding"/>
    <property type="evidence" value="ECO:0007669"/>
    <property type="project" value="UniProtKB-KW"/>
</dbReference>
<feature type="region of interest" description="Disordered" evidence="5">
    <location>
        <begin position="259"/>
        <end position="291"/>
    </location>
</feature>
<dbReference type="Gene3D" id="3.40.50.300">
    <property type="entry name" value="P-loop containing nucleotide triphosphate hydrolases"/>
    <property type="match status" value="1"/>
</dbReference>
<evidence type="ECO:0000256" key="2">
    <source>
        <dbReference type="ARBA" id="ARBA00022448"/>
    </source>
</evidence>
<evidence type="ECO:0000256" key="4">
    <source>
        <dbReference type="ARBA" id="ARBA00022840"/>
    </source>
</evidence>
<organism evidence="7 8">
    <name type="scientific">Ciceribacter sichuanensis</name>
    <dbReference type="NCBI Taxonomy" id="2949647"/>
    <lineage>
        <taxon>Bacteria</taxon>
        <taxon>Pseudomonadati</taxon>
        <taxon>Pseudomonadota</taxon>
        <taxon>Alphaproteobacteria</taxon>
        <taxon>Hyphomicrobiales</taxon>
        <taxon>Rhizobiaceae</taxon>
        <taxon>Ciceribacter</taxon>
    </lineage>
</organism>
<dbReference type="PROSITE" id="PS00211">
    <property type="entry name" value="ABC_TRANSPORTER_1"/>
    <property type="match status" value="1"/>
</dbReference>
<dbReference type="InterPro" id="IPR029439">
    <property type="entry name" value="Wzt_C"/>
</dbReference>
<accession>A0AAJ1BWY8</accession>
<reference evidence="7" key="1">
    <citation type="submission" date="2022-06" db="EMBL/GenBank/DDBJ databases">
        <authorList>
            <person name="Sun Q."/>
        </authorList>
    </citation>
    <scope>NUCLEOTIDE SEQUENCE</scope>
    <source>
        <strain evidence="7">S101</strain>
    </source>
</reference>
<dbReference type="AlphaFoldDB" id="A0AAJ1BWY8"/>
<dbReference type="InterPro" id="IPR027417">
    <property type="entry name" value="P-loop_NTPase"/>
</dbReference>
<feature type="domain" description="ABC transporter" evidence="6">
    <location>
        <begin position="29"/>
        <end position="252"/>
    </location>
</feature>
<dbReference type="EMBL" id="JAMXLX010000004">
    <property type="protein sequence ID" value="MCO5957718.1"/>
    <property type="molecule type" value="Genomic_DNA"/>
</dbReference>
<dbReference type="GO" id="GO:0140359">
    <property type="term" value="F:ABC-type transporter activity"/>
    <property type="evidence" value="ECO:0007669"/>
    <property type="project" value="InterPro"/>
</dbReference>
<dbReference type="SMART" id="SM00382">
    <property type="entry name" value="AAA"/>
    <property type="match status" value="1"/>
</dbReference>
<dbReference type="SUPFAM" id="SSF52540">
    <property type="entry name" value="P-loop containing nucleoside triphosphate hydrolases"/>
    <property type="match status" value="1"/>
</dbReference>
<proteinExistence type="inferred from homology"/>
<sequence>MSETVVTVTGLGKSYPLAQNLAGKEKKKFSLPRLIGSRQSEENIHWALKDVSFSVNRGERIGIVGRNGAGKSTLLKIMSRVTYPTTGEIRIKGTLTSLLEVGTGFNDNLSGRENVFLNASLYGLSRERTRERFDEIVEFSGVSRFIDTPLKHYSSGMRMRLAFSVAAHLDPDILLLDEVLAVGDMAFQRKCLERVDDLTSRGQTLFFVSHSMDSVMRYCDRCLWIENGQLLKDGDAGEVIEAYVEAVLNVKSSLVRPTLTDAEGNPASSERSPVVAAEDRHENVGDGTPENSGNAHLMSARIIDEAGEDKTLFHLNEKIGIEMIYSTTGSNTFIPGIHVYCPLGTHIFNAVPTGYDIAHYAKDRPTVIRSVVWVPKHLLNIGTYSVSLMVFNPFDSPFRRFFQHERMLSFHCVEAPLGEVSARGGMPRPFPGPIRPMLDWTVEDQRQ</sequence>
<keyword evidence="3" id="KW-0547">Nucleotide-binding</keyword>
<gene>
    <name evidence="7" type="ORF">NBH21_13135</name>
</gene>
<keyword evidence="4 7" id="KW-0067">ATP-binding</keyword>
<evidence type="ECO:0000256" key="5">
    <source>
        <dbReference type="SAM" id="MobiDB-lite"/>
    </source>
</evidence>
<protein>
    <submittedName>
        <fullName evidence="7">ABC transporter ATP-binding protein</fullName>
    </submittedName>
</protein>
<dbReference type="PANTHER" id="PTHR46743">
    <property type="entry name" value="TEICHOIC ACIDS EXPORT ATP-BINDING PROTEIN TAGH"/>
    <property type="match status" value="1"/>
</dbReference>
<dbReference type="GO" id="GO:0016887">
    <property type="term" value="F:ATP hydrolysis activity"/>
    <property type="evidence" value="ECO:0007669"/>
    <property type="project" value="InterPro"/>
</dbReference>
<evidence type="ECO:0000313" key="7">
    <source>
        <dbReference type="EMBL" id="MCO5957718.1"/>
    </source>
</evidence>